<feature type="transmembrane region" description="Helical" evidence="5">
    <location>
        <begin position="97"/>
        <end position="119"/>
    </location>
</feature>
<evidence type="ECO:0000256" key="4">
    <source>
        <dbReference type="ARBA" id="ARBA00023136"/>
    </source>
</evidence>
<keyword evidence="2 5" id="KW-0812">Transmembrane</keyword>
<sequence length="166" mass="17751">MSPSANTIRNGTGAWWLKMSFKELDKRLIGRFSLVTVVGFAVDFLVAYVVIRSAHLSAPMAASVGFVSGFVVNCVLHDRFTYGSFAEKVSLKRAAGILAGAVAAVVTRVLVIVTLEFLFKPAPDKAFVLILLAAGVSCVVNFCVSSIAVRPNGICMRLRGAKRVEA</sequence>
<name>A0A512IW21_9HYPH</name>
<dbReference type="GO" id="GO:0016020">
    <property type="term" value="C:membrane"/>
    <property type="evidence" value="ECO:0007669"/>
    <property type="project" value="UniProtKB-SubCell"/>
</dbReference>
<organism evidence="7 8">
    <name type="scientific">Methylobacterium haplocladii</name>
    <dbReference type="NCBI Taxonomy" id="1176176"/>
    <lineage>
        <taxon>Bacteria</taxon>
        <taxon>Pseudomonadati</taxon>
        <taxon>Pseudomonadota</taxon>
        <taxon>Alphaproteobacteria</taxon>
        <taxon>Hyphomicrobiales</taxon>
        <taxon>Methylobacteriaceae</taxon>
        <taxon>Methylobacterium</taxon>
    </lineage>
</organism>
<evidence type="ECO:0000313" key="7">
    <source>
        <dbReference type="EMBL" id="GEP01917.1"/>
    </source>
</evidence>
<feature type="transmembrane region" description="Helical" evidence="5">
    <location>
        <begin position="125"/>
        <end position="149"/>
    </location>
</feature>
<dbReference type="AlphaFoldDB" id="A0A512IW21"/>
<feature type="domain" description="GtrA/DPMS transmembrane" evidence="6">
    <location>
        <begin position="31"/>
        <end position="149"/>
    </location>
</feature>
<feature type="transmembrane region" description="Helical" evidence="5">
    <location>
        <begin position="57"/>
        <end position="76"/>
    </location>
</feature>
<dbReference type="InterPro" id="IPR007267">
    <property type="entry name" value="GtrA_DPMS_TM"/>
</dbReference>
<accession>A0A512IW21</accession>
<evidence type="ECO:0000256" key="1">
    <source>
        <dbReference type="ARBA" id="ARBA00004141"/>
    </source>
</evidence>
<evidence type="ECO:0000256" key="5">
    <source>
        <dbReference type="SAM" id="Phobius"/>
    </source>
</evidence>
<protein>
    <recommendedName>
        <fullName evidence="6">GtrA/DPMS transmembrane domain-containing protein</fullName>
    </recommendedName>
</protein>
<dbReference type="GO" id="GO:0000271">
    <property type="term" value="P:polysaccharide biosynthetic process"/>
    <property type="evidence" value="ECO:0007669"/>
    <property type="project" value="InterPro"/>
</dbReference>
<keyword evidence="4 5" id="KW-0472">Membrane</keyword>
<reference evidence="7 8" key="1">
    <citation type="submission" date="2019-07" db="EMBL/GenBank/DDBJ databases">
        <title>Whole genome shotgun sequence of Methylobacterium haplocladii NBRC 107714.</title>
        <authorList>
            <person name="Hosoyama A."/>
            <person name="Uohara A."/>
            <person name="Ohji S."/>
            <person name="Ichikawa N."/>
        </authorList>
    </citation>
    <scope>NUCLEOTIDE SEQUENCE [LARGE SCALE GENOMIC DNA]</scope>
    <source>
        <strain evidence="7 8">NBRC 107714</strain>
    </source>
</reference>
<keyword evidence="8" id="KW-1185">Reference proteome</keyword>
<evidence type="ECO:0000256" key="2">
    <source>
        <dbReference type="ARBA" id="ARBA00022692"/>
    </source>
</evidence>
<keyword evidence="3 5" id="KW-1133">Transmembrane helix</keyword>
<dbReference type="EMBL" id="BJZT01000069">
    <property type="protein sequence ID" value="GEP01917.1"/>
    <property type="molecule type" value="Genomic_DNA"/>
</dbReference>
<evidence type="ECO:0000259" key="6">
    <source>
        <dbReference type="Pfam" id="PF04138"/>
    </source>
</evidence>
<comment type="subcellular location">
    <subcellularLocation>
        <location evidence="1">Membrane</location>
        <topology evidence="1">Multi-pass membrane protein</topology>
    </subcellularLocation>
</comment>
<gene>
    <name evidence="7" type="ORF">MHA02_43040</name>
</gene>
<proteinExistence type="predicted"/>
<comment type="caution">
    <text evidence="7">The sequence shown here is derived from an EMBL/GenBank/DDBJ whole genome shotgun (WGS) entry which is preliminary data.</text>
</comment>
<feature type="transmembrane region" description="Helical" evidence="5">
    <location>
        <begin position="28"/>
        <end position="51"/>
    </location>
</feature>
<dbReference type="Pfam" id="PF04138">
    <property type="entry name" value="GtrA_DPMS_TM"/>
    <property type="match status" value="1"/>
</dbReference>
<evidence type="ECO:0000313" key="8">
    <source>
        <dbReference type="Proteomes" id="UP000321258"/>
    </source>
</evidence>
<evidence type="ECO:0000256" key="3">
    <source>
        <dbReference type="ARBA" id="ARBA00022989"/>
    </source>
</evidence>
<dbReference type="Proteomes" id="UP000321258">
    <property type="component" value="Unassembled WGS sequence"/>
</dbReference>